<comment type="caution">
    <text evidence="4">The sequence shown here is derived from an EMBL/GenBank/DDBJ whole genome shotgun (WGS) entry which is preliminary data.</text>
</comment>
<dbReference type="InterPro" id="IPR011333">
    <property type="entry name" value="SKP1/BTB/POZ_sf"/>
</dbReference>
<evidence type="ECO:0000256" key="1">
    <source>
        <dbReference type="ARBA" id="ARBA00022441"/>
    </source>
</evidence>
<sequence length="632" mass="70884">MGDSSDGGAVSVSSTLPVNFGSNLHLPLFSSMRVPSMDSLVSNHGSTVSEDEYRFVEVSHPAQLLAGLNNLRKSRTFCDITICVDGREFYCHKVILSSFSPYFKAMFAGSMAESFQDKISINCMEASMVELLLDFAYTSEVLINKSNVQSLLSAANLFEVLTVKEACCHYLEQNMDESNCIGIHCFAEIHACDELQQKSREYLLQNFVTVWQQDEFVQINQSKLVEILSDDDLVCDSEEVVFEAAACWLNYEIEKRKDDFNNVLECVRLPLTNPYFIHDFVESNITIMQSRACRKLVEEAKTFQLLKDRQCQFHNQRTRLRKSAVMTEVIVAVGGEDDKVVLRSVETLDPNTFQWKPLACLPFAVSKHGLVASGSTYLYLAGGEYPDGSASKSVWRYDSCIDCWEELSPMQVARSELGVAMLDCHMYAVGGWDGSSRLDSVEQYSVTTNNWTFVSTMKIALTSPAVAAMEGCLYVTGGAVMEDGDGIELVQCYNPRTDKWTDKSSMLIPRSGSGACVLNGLLYIIGGWHASTENTSKVECYNPRTDQWVQKSALLERRYRPGVAVVSGKVYVLGGEEGWDRYHDTIECYDPETDSWEIVGEMQSSRSWLSCVSLVLHKDVLNRDRHTHHCTV</sequence>
<dbReference type="SUPFAM" id="SSF117281">
    <property type="entry name" value="Kelch motif"/>
    <property type="match status" value="1"/>
</dbReference>
<dbReference type="PANTHER" id="PTHR45632">
    <property type="entry name" value="LD33804P"/>
    <property type="match status" value="1"/>
</dbReference>
<dbReference type="Gene3D" id="3.30.710.10">
    <property type="entry name" value="Potassium Channel Kv1.1, Chain A"/>
    <property type="match status" value="1"/>
</dbReference>
<feature type="domain" description="BTB" evidence="3">
    <location>
        <begin position="78"/>
        <end position="145"/>
    </location>
</feature>
<dbReference type="InterPro" id="IPR000210">
    <property type="entry name" value="BTB/POZ_dom"/>
</dbReference>
<organism evidence="4 5">
    <name type="scientific">Mizuhopecten yessoensis</name>
    <name type="common">Japanese scallop</name>
    <name type="synonym">Patinopecten yessoensis</name>
    <dbReference type="NCBI Taxonomy" id="6573"/>
    <lineage>
        <taxon>Eukaryota</taxon>
        <taxon>Metazoa</taxon>
        <taxon>Spiralia</taxon>
        <taxon>Lophotrochozoa</taxon>
        <taxon>Mollusca</taxon>
        <taxon>Bivalvia</taxon>
        <taxon>Autobranchia</taxon>
        <taxon>Pteriomorphia</taxon>
        <taxon>Pectinida</taxon>
        <taxon>Pectinoidea</taxon>
        <taxon>Pectinidae</taxon>
        <taxon>Mizuhopecten</taxon>
    </lineage>
</organism>
<dbReference type="EMBL" id="NEDP02004588">
    <property type="protein sequence ID" value="OWF45057.1"/>
    <property type="molecule type" value="Genomic_DNA"/>
</dbReference>
<dbReference type="AlphaFoldDB" id="A0A210Q8J1"/>
<dbReference type="PROSITE" id="PS50097">
    <property type="entry name" value="BTB"/>
    <property type="match status" value="1"/>
</dbReference>
<dbReference type="SMART" id="SM00875">
    <property type="entry name" value="BACK"/>
    <property type="match status" value="1"/>
</dbReference>
<dbReference type="Proteomes" id="UP000242188">
    <property type="component" value="Unassembled WGS sequence"/>
</dbReference>
<dbReference type="STRING" id="6573.A0A210Q8J1"/>
<dbReference type="Pfam" id="PF07707">
    <property type="entry name" value="BACK"/>
    <property type="match status" value="1"/>
</dbReference>
<dbReference type="OrthoDB" id="45365at2759"/>
<dbReference type="InterPro" id="IPR015915">
    <property type="entry name" value="Kelch-typ_b-propeller"/>
</dbReference>
<keyword evidence="1" id="KW-0880">Kelch repeat</keyword>
<dbReference type="Pfam" id="PF00651">
    <property type="entry name" value="BTB"/>
    <property type="match status" value="1"/>
</dbReference>
<reference evidence="4 5" key="1">
    <citation type="journal article" date="2017" name="Nat. Ecol. Evol.">
        <title>Scallop genome provides insights into evolution of bilaterian karyotype and development.</title>
        <authorList>
            <person name="Wang S."/>
            <person name="Zhang J."/>
            <person name="Jiao W."/>
            <person name="Li J."/>
            <person name="Xun X."/>
            <person name="Sun Y."/>
            <person name="Guo X."/>
            <person name="Huan P."/>
            <person name="Dong B."/>
            <person name="Zhang L."/>
            <person name="Hu X."/>
            <person name="Sun X."/>
            <person name="Wang J."/>
            <person name="Zhao C."/>
            <person name="Wang Y."/>
            <person name="Wang D."/>
            <person name="Huang X."/>
            <person name="Wang R."/>
            <person name="Lv J."/>
            <person name="Li Y."/>
            <person name="Zhang Z."/>
            <person name="Liu B."/>
            <person name="Lu W."/>
            <person name="Hui Y."/>
            <person name="Liang J."/>
            <person name="Zhou Z."/>
            <person name="Hou R."/>
            <person name="Li X."/>
            <person name="Liu Y."/>
            <person name="Li H."/>
            <person name="Ning X."/>
            <person name="Lin Y."/>
            <person name="Zhao L."/>
            <person name="Xing Q."/>
            <person name="Dou J."/>
            <person name="Li Y."/>
            <person name="Mao J."/>
            <person name="Guo H."/>
            <person name="Dou H."/>
            <person name="Li T."/>
            <person name="Mu C."/>
            <person name="Jiang W."/>
            <person name="Fu Q."/>
            <person name="Fu X."/>
            <person name="Miao Y."/>
            <person name="Liu J."/>
            <person name="Yu Q."/>
            <person name="Li R."/>
            <person name="Liao H."/>
            <person name="Li X."/>
            <person name="Kong Y."/>
            <person name="Jiang Z."/>
            <person name="Chourrout D."/>
            <person name="Li R."/>
            <person name="Bao Z."/>
        </authorList>
    </citation>
    <scope>NUCLEOTIDE SEQUENCE [LARGE SCALE GENOMIC DNA]</scope>
    <source>
        <strain evidence="4 5">PY_sf001</strain>
    </source>
</reference>
<name>A0A210Q8J1_MIZYE</name>
<dbReference type="PANTHER" id="PTHR45632:SF17">
    <property type="entry name" value="KELCH-LIKE PROTEIN 31"/>
    <property type="match status" value="1"/>
</dbReference>
<gene>
    <name evidence="4" type="ORF">KP79_PYT26332</name>
</gene>
<evidence type="ECO:0000259" key="3">
    <source>
        <dbReference type="PROSITE" id="PS50097"/>
    </source>
</evidence>
<dbReference type="Gene3D" id="2.120.10.80">
    <property type="entry name" value="Kelch-type beta propeller"/>
    <property type="match status" value="2"/>
</dbReference>
<dbReference type="SUPFAM" id="SSF54695">
    <property type="entry name" value="POZ domain"/>
    <property type="match status" value="1"/>
</dbReference>
<dbReference type="InterPro" id="IPR006652">
    <property type="entry name" value="Kelch_1"/>
</dbReference>
<dbReference type="SMART" id="SM00225">
    <property type="entry name" value="BTB"/>
    <property type="match status" value="1"/>
</dbReference>
<keyword evidence="2" id="KW-0677">Repeat</keyword>
<dbReference type="Gene3D" id="1.25.40.420">
    <property type="match status" value="1"/>
</dbReference>
<evidence type="ECO:0000313" key="5">
    <source>
        <dbReference type="Proteomes" id="UP000242188"/>
    </source>
</evidence>
<keyword evidence="5" id="KW-1185">Reference proteome</keyword>
<dbReference type="Pfam" id="PF24681">
    <property type="entry name" value="Kelch_KLHDC2_KLHL20_DRC7"/>
    <property type="match status" value="1"/>
</dbReference>
<accession>A0A210Q8J1</accession>
<proteinExistence type="predicted"/>
<dbReference type="Pfam" id="PF01344">
    <property type="entry name" value="Kelch_1"/>
    <property type="match status" value="2"/>
</dbReference>
<dbReference type="FunFam" id="1.25.40.420:FF:000001">
    <property type="entry name" value="Kelch-like family member 12"/>
    <property type="match status" value="1"/>
</dbReference>
<evidence type="ECO:0000313" key="4">
    <source>
        <dbReference type="EMBL" id="OWF45057.1"/>
    </source>
</evidence>
<evidence type="ECO:0000256" key="2">
    <source>
        <dbReference type="ARBA" id="ARBA00022737"/>
    </source>
</evidence>
<dbReference type="GO" id="GO:0005737">
    <property type="term" value="C:cytoplasm"/>
    <property type="evidence" value="ECO:0007669"/>
    <property type="project" value="UniProtKB-ARBA"/>
</dbReference>
<protein>
    <submittedName>
        <fullName evidence="4">Kelch-like protein 20</fullName>
    </submittedName>
</protein>
<dbReference type="InterPro" id="IPR017096">
    <property type="entry name" value="BTB-kelch_protein"/>
</dbReference>
<dbReference type="InterPro" id="IPR011705">
    <property type="entry name" value="BACK"/>
</dbReference>
<dbReference type="SMART" id="SM00612">
    <property type="entry name" value="Kelch"/>
    <property type="match status" value="6"/>
</dbReference>
<dbReference type="PIRSF" id="PIRSF037037">
    <property type="entry name" value="Kelch-like_protein_gigaxonin"/>
    <property type="match status" value="1"/>
</dbReference>